<gene>
    <name evidence="1" type="ORF">HYDPIDRAFT_120350</name>
</gene>
<evidence type="ECO:0000313" key="2">
    <source>
        <dbReference type="Proteomes" id="UP000053820"/>
    </source>
</evidence>
<dbReference type="AlphaFoldDB" id="A0A0C9VWY0"/>
<keyword evidence="2" id="KW-1185">Reference proteome</keyword>
<organism evidence="1 2">
    <name type="scientific">Hydnomerulius pinastri MD-312</name>
    <dbReference type="NCBI Taxonomy" id="994086"/>
    <lineage>
        <taxon>Eukaryota</taxon>
        <taxon>Fungi</taxon>
        <taxon>Dikarya</taxon>
        <taxon>Basidiomycota</taxon>
        <taxon>Agaricomycotina</taxon>
        <taxon>Agaricomycetes</taxon>
        <taxon>Agaricomycetidae</taxon>
        <taxon>Boletales</taxon>
        <taxon>Boletales incertae sedis</taxon>
        <taxon>Leucogyrophana</taxon>
    </lineage>
</organism>
<protein>
    <submittedName>
        <fullName evidence="1">Uncharacterized protein</fullName>
    </submittedName>
</protein>
<name>A0A0C9VWY0_9AGAM</name>
<proteinExistence type="predicted"/>
<dbReference type="EMBL" id="KN840119">
    <property type="protein sequence ID" value="KIJ57783.1"/>
    <property type="molecule type" value="Genomic_DNA"/>
</dbReference>
<sequence length="62" mass="6913">MFSRFKLSLSPVNAFFSSGKETDTAHHNNLSPGTMEALQVLKFLFERRQKHGSLTLCNVAGD</sequence>
<evidence type="ECO:0000313" key="1">
    <source>
        <dbReference type="EMBL" id="KIJ57783.1"/>
    </source>
</evidence>
<dbReference type="OrthoDB" id="3262464at2759"/>
<reference evidence="1 2" key="1">
    <citation type="submission" date="2014-04" db="EMBL/GenBank/DDBJ databases">
        <title>Evolutionary Origins and Diversification of the Mycorrhizal Mutualists.</title>
        <authorList>
            <consortium name="DOE Joint Genome Institute"/>
            <consortium name="Mycorrhizal Genomics Consortium"/>
            <person name="Kohler A."/>
            <person name="Kuo A."/>
            <person name="Nagy L.G."/>
            <person name="Floudas D."/>
            <person name="Copeland A."/>
            <person name="Barry K.W."/>
            <person name="Cichocki N."/>
            <person name="Veneault-Fourrey C."/>
            <person name="LaButti K."/>
            <person name="Lindquist E.A."/>
            <person name="Lipzen A."/>
            <person name="Lundell T."/>
            <person name="Morin E."/>
            <person name="Murat C."/>
            <person name="Riley R."/>
            <person name="Ohm R."/>
            <person name="Sun H."/>
            <person name="Tunlid A."/>
            <person name="Henrissat B."/>
            <person name="Grigoriev I.V."/>
            <person name="Hibbett D.S."/>
            <person name="Martin F."/>
        </authorList>
    </citation>
    <scope>NUCLEOTIDE SEQUENCE [LARGE SCALE GENOMIC DNA]</scope>
    <source>
        <strain evidence="1 2">MD-312</strain>
    </source>
</reference>
<dbReference type="HOGENOM" id="CLU_2904464_0_0_1"/>
<dbReference type="Proteomes" id="UP000053820">
    <property type="component" value="Unassembled WGS sequence"/>
</dbReference>
<accession>A0A0C9VWY0</accession>